<evidence type="ECO:0000313" key="1">
    <source>
        <dbReference type="EMBL" id="KER18900.1"/>
    </source>
</evidence>
<proteinExistence type="predicted"/>
<accession>A0A074Z6M5</accession>
<name>A0A074Z6M5_OPIVI</name>
<keyword evidence="2" id="KW-1185">Reference proteome</keyword>
<dbReference type="RefSeq" id="XP_009177353.1">
    <property type="nucleotide sequence ID" value="XM_009179089.1"/>
</dbReference>
<protein>
    <submittedName>
        <fullName evidence="1">Uncharacterized protein</fullName>
    </submittedName>
</protein>
<sequence length="103" mass="11452">MDERHRHPLNLESDTISCQFAENYAAAQVYRVAMLIPFISSAFTCQSAENYAAVQWPTEGQDGYGLLTATFDLRPDAIAHGQPLELTVAGHMSSEIRDMFSIN</sequence>
<dbReference type="Proteomes" id="UP000054324">
    <property type="component" value="Unassembled WGS sequence"/>
</dbReference>
<reference evidence="1 2" key="1">
    <citation type="submission" date="2013-11" db="EMBL/GenBank/DDBJ databases">
        <title>Opisthorchis viverrini - life in the bile duct.</title>
        <authorList>
            <person name="Young N.D."/>
            <person name="Nagarajan N."/>
            <person name="Lin S.J."/>
            <person name="Korhonen P.K."/>
            <person name="Jex A.R."/>
            <person name="Hall R.S."/>
            <person name="Safavi-Hemami H."/>
            <person name="Kaewkong W."/>
            <person name="Bertrand D."/>
            <person name="Gao S."/>
            <person name="Seet Q."/>
            <person name="Wongkham S."/>
            <person name="Teh B.T."/>
            <person name="Wongkham C."/>
            <person name="Intapan P.M."/>
            <person name="Maleewong W."/>
            <person name="Yang X."/>
            <person name="Hu M."/>
            <person name="Wang Z."/>
            <person name="Hofmann A."/>
            <person name="Sternberg P.W."/>
            <person name="Tan P."/>
            <person name="Wang J."/>
            <person name="Gasser R.B."/>
        </authorList>
    </citation>
    <scope>NUCLEOTIDE SEQUENCE [LARGE SCALE GENOMIC DNA]</scope>
</reference>
<organism evidence="1 2">
    <name type="scientific">Opisthorchis viverrini</name>
    <name type="common">Southeast Asian liver fluke</name>
    <dbReference type="NCBI Taxonomy" id="6198"/>
    <lineage>
        <taxon>Eukaryota</taxon>
        <taxon>Metazoa</taxon>
        <taxon>Spiralia</taxon>
        <taxon>Lophotrochozoa</taxon>
        <taxon>Platyhelminthes</taxon>
        <taxon>Trematoda</taxon>
        <taxon>Digenea</taxon>
        <taxon>Opisthorchiida</taxon>
        <taxon>Opisthorchiata</taxon>
        <taxon>Opisthorchiidae</taxon>
        <taxon>Opisthorchis</taxon>
    </lineage>
</organism>
<evidence type="ECO:0000313" key="2">
    <source>
        <dbReference type="Proteomes" id="UP000054324"/>
    </source>
</evidence>
<dbReference type="GeneID" id="20326274"/>
<dbReference type="AlphaFoldDB" id="A0A074Z6M5"/>
<dbReference type="EMBL" id="KL597539">
    <property type="protein sequence ID" value="KER18900.1"/>
    <property type="molecule type" value="Genomic_DNA"/>
</dbReference>
<dbReference type="CTD" id="20326274"/>
<dbReference type="KEGG" id="ovi:T265_12106"/>
<gene>
    <name evidence="1" type="ORF">T265_12106</name>
</gene>